<comment type="caution">
    <text evidence="3">The sequence shown here is derived from an EMBL/GenBank/DDBJ whole genome shotgun (WGS) entry which is preliminary data.</text>
</comment>
<keyword evidence="1" id="KW-0472">Membrane</keyword>
<reference evidence="3 4" key="1">
    <citation type="submission" date="2016-02" db="EMBL/GenBank/DDBJ databases">
        <title>Genome analysis of coral dinoflagellate symbionts highlights evolutionary adaptations to a symbiotic lifestyle.</title>
        <authorList>
            <person name="Aranda M."/>
            <person name="Li Y."/>
            <person name="Liew Y.J."/>
            <person name="Baumgarten S."/>
            <person name="Simakov O."/>
            <person name="Wilson M."/>
            <person name="Piel J."/>
            <person name="Ashoor H."/>
            <person name="Bougouffa S."/>
            <person name="Bajic V.B."/>
            <person name="Ryu T."/>
            <person name="Ravasi T."/>
            <person name="Bayer T."/>
            <person name="Micklem G."/>
            <person name="Kim H."/>
            <person name="Bhak J."/>
            <person name="Lajeunesse T.C."/>
            <person name="Voolstra C.R."/>
        </authorList>
    </citation>
    <scope>NUCLEOTIDE SEQUENCE [LARGE SCALE GENOMIC DNA]</scope>
    <source>
        <strain evidence="3 4">CCMP2467</strain>
    </source>
</reference>
<accession>A0A1Q9C2D3</accession>
<evidence type="ECO:0000313" key="4">
    <source>
        <dbReference type="Proteomes" id="UP000186817"/>
    </source>
</evidence>
<feature type="signal peptide" evidence="2">
    <location>
        <begin position="1"/>
        <end position="26"/>
    </location>
</feature>
<keyword evidence="1" id="KW-1133">Transmembrane helix</keyword>
<keyword evidence="2" id="KW-0732">Signal</keyword>
<dbReference type="Proteomes" id="UP000186817">
    <property type="component" value="Unassembled WGS sequence"/>
</dbReference>
<name>A0A1Q9C2D3_SYMMI</name>
<feature type="transmembrane region" description="Helical" evidence="1">
    <location>
        <begin position="280"/>
        <end position="300"/>
    </location>
</feature>
<evidence type="ECO:0000313" key="3">
    <source>
        <dbReference type="EMBL" id="OLP77067.1"/>
    </source>
</evidence>
<protein>
    <submittedName>
        <fullName evidence="3">Uncharacterized protein</fullName>
    </submittedName>
</protein>
<evidence type="ECO:0000256" key="1">
    <source>
        <dbReference type="SAM" id="Phobius"/>
    </source>
</evidence>
<sequence length="350" mass="39122">MHRRAKSWLLAVFGLHWLHVLPATFAHSKWQWGKRSNNVEVFWDLDNLFPYKDISLGACSAAICDRLSQDSSVKPTVRLYANEHTFRDNLILRGGEEERNRRVLLLVKPSDPESEILGAFRGCLKSAGDEASFCARLPAEPTGLLLQDLKMEAGQMGYLLMYCRDTEELLLLNLHRYFGLYGANLELNILPSSPQAVDKEMVCDIKLLLQDPELRLHPGTICLVSDDAEQSFASSLRAAGQRGWRTALVSKNGSTRLMQGAAHRSLGWGNCNARARAVRVLVFIVVTLIHSLMICVKLGFEITGHFPKSRDVFVSQPSKGLHARYYISARTNYNEYAFLGGVSGGDADCH</sequence>
<proteinExistence type="predicted"/>
<dbReference type="EMBL" id="LSRX01001854">
    <property type="protein sequence ID" value="OLP77067.1"/>
    <property type="molecule type" value="Genomic_DNA"/>
</dbReference>
<keyword evidence="1" id="KW-0812">Transmembrane</keyword>
<gene>
    <name evidence="3" type="ORF">AK812_SmicGene42917</name>
</gene>
<dbReference type="OrthoDB" id="429248at2759"/>
<keyword evidence="4" id="KW-1185">Reference proteome</keyword>
<feature type="chain" id="PRO_5012570696" evidence="2">
    <location>
        <begin position="27"/>
        <end position="350"/>
    </location>
</feature>
<evidence type="ECO:0000256" key="2">
    <source>
        <dbReference type="SAM" id="SignalP"/>
    </source>
</evidence>
<organism evidence="3 4">
    <name type="scientific">Symbiodinium microadriaticum</name>
    <name type="common">Dinoflagellate</name>
    <name type="synonym">Zooxanthella microadriatica</name>
    <dbReference type="NCBI Taxonomy" id="2951"/>
    <lineage>
        <taxon>Eukaryota</taxon>
        <taxon>Sar</taxon>
        <taxon>Alveolata</taxon>
        <taxon>Dinophyceae</taxon>
        <taxon>Suessiales</taxon>
        <taxon>Symbiodiniaceae</taxon>
        <taxon>Symbiodinium</taxon>
    </lineage>
</organism>
<dbReference type="AlphaFoldDB" id="A0A1Q9C2D3"/>